<dbReference type="RefSeq" id="WP_125984068.1">
    <property type="nucleotide sequence ID" value="NZ_NGJS01000009.1"/>
</dbReference>
<accession>A0A429ZXJ8</accession>
<reference evidence="1 2" key="1">
    <citation type="submission" date="2017-05" db="EMBL/GenBank/DDBJ databases">
        <title>Vagococcus spp. assemblies.</title>
        <authorList>
            <person name="Gulvik C.A."/>
        </authorList>
    </citation>
    <scope>NUCLEOTIDE SEQUENCE [LARGE SCALE GENOMIC DNA]</scope>
    <source>
        <strain evidence="1 2">SS1995</strain>
    </source>
</reference>
<protein>
    <submittedName>
        <fullName evidence="1">Uncharacterized protein</fullName>
    </submittedName>
</protein>
<organism evidence="1 2">
    <name type="scientific">Vagococcus vulneris</name>
    <dbReference type="NCBI Taxonomy" id="1977869"/>
    <lineage>
        <taxon>Bacteria</taxon>
        <taxon>Bacillati</taxon>
        <taxon>Bacillota</taxon>
        <taxon>Bacilli</taxon>
        <taxon>Lactobacillales</taxon>
        <taxon>Enterococcaceae</taxon>
        <taxon>Vagococcus</taxon>
    </lineage>
</organism>
<keyword evidence="2" id="KW-1185">Reference proteome</keyword>
<evidence type="ECO:0000313" key="2">
    <source>
        <dbReference type="Proteomes" id="UP000287857"/>
    </source>
</evidence>
<name>A0A429ZXJ8_9ENTE</name>
<dbReference type="OrthoDB" id="2364371at2"/>
<dbReference type="AlphaFoldDB" id="A0A429ZXJ8"/>
<comment type="caution">
    <text evidence="1">The sequence shown here is derived from an EMBL/GenBank/DDBJ whole genome shotgun (WGS) entry which is preliminary data.</text>
</comment>
<gene>
    <name evidence="1" type="ORF">CBF37_07100</name>
</gene>
<dbReference type="Proteomes" id="UP000287857">
    <property type="component" value="Unassembled WGS sequence"/>
</dbReference>
<sequence length="380" mass="43990">MKKKTKISFFILSLIFIIFIGPIVGNKFIKTSVSSLNKTDRQMITDMTTFNQSLIDKGEIWPNFNVTDYPIITINQSKWLNRFYAFNFKKTSSIGSKELTQSNQNIAVPVSRYASTYPQVIPLNLAIGNFSTTGSRKNIDQNKPVFFIKYTQDNFTAMPPGNQFIIFTMHEAFHFYAQNCWQDGQPNQIDLTVDDLSLLGLSYKLLDKLNQSNLKNEEVLSLLQEYITVYEERQKTNPDYLIEEAKKETIESTASYVGRESGKRINKKYDILEFENGGKPTFYEVFQAMGNGDFGTEFLVDFSLYNTGNVLANSLDKLNKQQWKEHLNQNTKEKSISFYDLIKNYLNDNTRQKTLEQIKTENEFKKIQEEAIHVHAKINQ</sequence>
<evidence type="ECO:0000313" key="1">
    <source>
        <dbReference type="EMBL" id="RST98535.1"/>
    </source>
</evidence>
<proteinExistence type="predicted"/>
<dbReference type="EMBL" id="NGJS01000009">
    <property type="protein sequence ID" value="RST98535.1"/>
    <property type="molecule type" value="Genomic_DNA"/>
</dbReference>